<protein>
    <submittedName>
        <fullName evidence="2">Uncharacterized protein</fullName>
    </submittedName>
</protein>
<feature type="region of interest" description="Disordered" evidence="1">
    <location>
        <begin position="16"/>
        <end position="38"/>
    </location>
</feature>
<accession>A0AAV2EAW8</accession>
<proteinExistence type="predicted"/>
<sequence length="186" mass="20479">MHTNVRVNNSVATGLKVTLSDSGKSVEKNDEAPENDGYNAELDESFMEEEMLELEHPMSKFDRNNKEDDHNTSTTIQFGSLPPVVVNNYIFSMIFHFELDGERGDGEFEVEAEELDEASHEQTIAELASGFAGLDLDGDDEESSVAELVTEFASLALEDEPGSVMMARTGARINLSAETARQHKSS</sequence>
<name>A0AAV2EAW8_9ROSI</name>
<keyword evidence="3" id="KW-1185">Reference proteome</keyword>
<gene>
    <name evidence="2" type="ORF">LTRI10_LOCUS24162</name>
</gene>
<evidence type="ECO:0000313" key="2">
    <source>
        <dbReference type="EMBL" id="CAL1382858.1"/>
    </source>
</evidence>
<organism evidence="2 3">
    <name type="scientific">Linum trigynum</name>
    <dbReference type="NCBI Taxonomy" id="586398"/>
    <lineage>
        <taxon>Eukaryota</taxon>
        <taxon>Viridiplantae</taxon>
        <taxon>Streptophyta</taxon>
        <taxon>Embryophyta</taxon>
        <taxon>Tracheophyta</taxon>
        <taxon>Spermatophyta</taxon>
        <taxon>Magnoliopsida</taxon>
        <taxon>eudicotyledons</taxon>
        <taxon>Gunneridae</taxon>
        <taxon>Pentapetalae</taxon>
        <taxon>rosids</taxon>
        <taxon>fabids</taxon>
        <taxon>Malpighiales</taxon>
        <taxon>Linaceae</taxon>
        <taxon>Linum</taxon>
    </lineage>
</organism>
<reference evidence="2 3" key="1">
    <citation type="submission" date="2024-04" db="EMBL/GenBank/DDBJ databases">
        <authorList>
            <person name="Fracassetti M."/>
        </authorList>
    </citation>
    <scope>NUCLEOTIDE SEQUENCE [LARGE SCALE GENOMIC DNA]</scope>
</reference>
<dbReference type="EMBL" id="OZ034817">
    <property type="protein sequence ID" value="CAL1382858.1"/>
    <property type="molecule type" value="Genomic_DNA"/>
</dbReference>
<dbReference type="Proteomes" id="UP001497516">
    <property type="component" value="Chromosome 4"/>
</dbReference>
<evidence type="ECO:0000313" key="3">
    <source>
        <dbReference type="Proteomes" id="UP001497516"/>
    </source>
</evidence>
<evidence type="ECO:0000256" key="1">
    <source>
        <dbReference type="SAM" id="MobiDB-lite"/>
    </source>
</evidence>
<dbReference type="AlphaFoldDB" id="A0AAV2EAW8"/>